<keyword evidence="7" id="KW-1185">Reference proteome</keyword>
<keyword evidence="3" id="KW-0560">Oxidoreductase</keyword>
<reference evidence="6 7" key="1">
    <citation type="journal article" date="2018" name="Mol. Plant">
        <title>The genome of Artemisia annua provides insight into the evolution of Asteraceae family and artemisinin biosynthesis.</title>
        <authorList>
            <person name="Shen Q."/>
            <person name="Zhang L."/>
            <person name="Liao Z."/>
            <person name="Wang S."/>
            <person name="Yan T."/>
            <person name="Shi P."/>
            <person name="Liu M."/>
            <person name="Fu X."/>
            <person name="Pan Q."/>
            <person name="Wang Y."/>
            <person name="Lv Z."/>
            <person name="Lu X."/>
            <person name="Zhang F."/>
            <person name="Jiang W."/>
            <person name="Ma Y."/>
            <person name="Chen M."/>
            <person name="Hao X."/>
            <person name="Li L."/>
            <person name="Tang Y."/>
            <person name="Lv G."/>
            <person name="Zhou Y."/>
            <person name="Sun X."/>
            <person name="Brodelius P.E."/>
            <person name="Rose J.K.C."/>
            <person name="Tang K."/>
        </authorList>
    </citation>
    <scope>NUCLEOTIDE SEQUENCE [LARGE SCALE GENOMIC DNA]</scope>
    <source>
        <strain evidence="7">cv. Huhao1</strain>
        <tissue evidence="6">Leaf</tissue>
    </source>
</reference>
<protein>
    <submittedName>
        <fullName evidence="6">Cytochrome P450</fullName>
    </submittedName>
</protein>
<dbReference type="OrthoDB" id="1936837at2759"/>
<dbReference type="GO" id="GO:0046872">
    <property type="term" value="F:metal ion binding"/>
    <property type="evidence" value="ECO:0007669"/>
    <property type="project" value="UniProtKB-KW"/>
</dbReference>
<evidence type="ECO:0000256" key="4">
    <source>
        <dbReference type="ARBA" id="ARBA00023004"/>
    </source>
</evidence>
<keyword evidence="1" id="KW-0349">Heme</keyword>
<dbReference type="GO" id="GO:0004497">
    <property type="term" value="F:monooxygenase activity"/>
    <property type="evidence" value="ECO:0007669"/>
    <property type="project" value="UniProtKB-KW"/>
</dbReference>
<sequence length="149" mass="17148">MKQVAKDLDSFLGSGLMNMLRRKKFHGDKEADFIDVMLSTSSSKDAEMFGFTCETIIKTTTLVLREAIKKGLYLLGAFVVSDHVPNLEWMDIGGHIKAMKQVANELNSVVKKWFNEHVEMRKEYDMMLKFLVTGVKPSLKLRQQQWFVI</sequence>
<dbReference type="InterPro" id="IPR050651">
    <property type="entry name" value="Plant_Cytochrome_P450_Monoox"/>
</dbReference>
<evidence type="ECO:0000313" key="6">
    <source>
        <dbReference type="EMBL" id="PWA59869.1"/>
    </source>
</evidence>
<dbReference type="STRING" id="35608.A0A2U1MF39"/>
<dbReference type="PANTHER" id="PTHR47947:SF8">
    <property type="entry name" value="CYTOCHROME P450 82C4-LIKE"/>
    <property type="match status" value="1"/>
</dbReference>
<keyword evidence="2" id="KW-0479">Metal-binding</keyword>
<keyword evidence="5" id="KW-0503">Monooxygenase</keyword>
<gene>
    <name evidence="6" type="ORF">CTI12_AA374930</name>
</gene>
<evidence type="ECO:0000256" key="1">
    <source>
        <dbReference type="ARBA" id="ARBA00022617"/>
    </source>
</evidence>
<name>A0A2U1MF39_ARTAN</name>
<organism evidence="6 7">
    <name type="scientific">Artemisia annua</name>
    <name type="common">Sweet wormwood</name>
    <dbReference type="NCBI Taxonomy" id="35608"/>
    <lineage>
        <taxon>Eukaryota</taxon>
        <taxon>Viridiplantae</taxon>
        <taxon>Streptophyta</taxon>
        <taxon>Embryophyta</taxon>
        <taxon>Tracheophyta</taxon>
        <taxon>Spermatophyta</taxon>
        <taxon>Magnoliopsida</taxon>
        <taxon>eudicotyledons</taxon>
        <taxon>Gunneridae</taxon>
        <taxon>Pentapetalae</taxon>
        <taxon>asterids</taxon>
        <taxon>campanulids</taxon>
        <taxon>Asterales</taxon>
        <taxon>Asteraceae</taxon>
        <taxon>Asteroideae</taxon>
        <taxon>Anthemideae</taxon>
        <taxon>Artemisiinae</taxon>
        <taxon>Artemisia</taxon>
    </lineage>
</organism>
<evidence type="ECO:0000256" key="5">
    <source>
        <dbReference type="ARBA" id="ARBA00023033"/>
    </source>
</evidence>
<dbReference type="Proteomes" id="UP000245207">
    <property type="component" value="Unassembled WGS sequence"/>
</dbReference>
<proteinExistence type="predicted"/>
<keyword evidence="4" id="KW-0408">Iron</keyword>
<comment type="caution">
    <text evidence="6">The sequence shown here is derived from an EMBL/GenBank/DDBJ whole genome shotgun (WGS) entry which is preliminary data.</text>
</comment>
<evidence type="ECO:0000313" key="7">
    <source>
        <dbReference type="Proteomes" id="UP000245207"/>
    </source>
</evidence>
<dbReference type="AlphaFoldDB" id="A0A2U1MF39"/>
<dbReference type="PANTHER" id="PTHR47947">
    <property type="entry name" value="CYTOCHROME P450 82C3-RELATED"/>
    <property type="match status" value="1"/>
</dbReference>
<evidence type="ECO:0000256" key="3">
    <source>
        <dbReference type="ARBA" id="ARBA00023002"/>
    </source>
</evidence>
<dbReference type="EMBL" id="PKPP01005508">
    <property type="protein sequence ID" value="PWA59869.1"/>
    <property type="molecule type" value="Genomic_DNA"/>
</dbReference>
<dbReference type="GO" id="GO:0046246">
    <property type="term" value="P:terpene biosynthetic process"/>
    <property type="evidence" value="ECO:0007669"/>
    <property type="project" value="TreeGrafter"/>
</dbReference>
<evidence type="ECO:0000256" key="2">
    <source>
        <dbReference type="ARBA" id="ARBA00022723"/>
    </source>
</evidence>
<accession>A0A2U1MF39</accession>